<evidence type="ECO:0000313" key="3">
    <source>
        <dbReference type="EMBL" id="SFJ38727.1"/>
    </source>
</evidence>
<sequence length="312" mass="33053">MVDTSESRPVLVAVAGDGSESAVRYGVAEAARRRTTVHLVHVIDLVPWREPAVLGVAERRARKGEETLWDAVAYARSLAGERVVVTSELFHGEVISGLLEVGQEAALLVLRRRQPLVSAGQAQAVCLKVAARSRVPVVCVPHDWHGVEGATTVTVGVDHAATSGATLREALAASKRRGAGLRIMCGWWMARDNDHAGATHGIDPRSVRSDLERVVATIVADDDSLATVPVTIEVLHARPADLLVDASHGTDLLVVGRHDPLVPSGSRIGPVARAVVARASCPVLLPVPGEAPHLWHGPAQHHAPQLRTGARA</sequence>
<dbReference type="Pfam" id="PF00582">
    <property type="entry name" value="Usp"/>
    <property type="match status" value="2"/>
</dbReference>
<keyword evidence="4" id="KW-1185">Reference proteome</keyword>
<dbReference type="InterPro" id="IPR006016">
    <property type="entry name" value="UspA"/>
</dbReference>
<dbReference type="InterPro" id="IPR014729">
    <property type="entry name" value="Rossmann-like_a/b/a_fold"/>
</dbReference>
<dbReference type="EMBL" id="FOQG01000028">
    <property type="protein sequence ID" value="SFJ38727.1"/>
    <property type="molecule type" value="Genomic_DNA"/>
</dbReference>
<evidence type="ECO:0000259" key="2">
    <source>
        <dbReference type="Pfam" id="PF00582"/>
    </source>
</evidence>
<dbReference type="SUPFAM" id="SSF52402">
    <property type="entry name" value="Adenine nucleotide alpha hydrolases-like"/>
    <property type="match status" value="2"/>
</dbReference>
<name>A0A1I3R005_9ACTN</name>
<dbReference type="Proteomes" id="UP000198649">
    <property type="component" value="Unassembled WGS sequence"/>
</dbReference>
<dbReference type="CDD" id="cd00293">
    <property type="entry name" value="USP-like"/>
    <property type="match status" value="1"/>
</dbReference>
<dbReference type="AlphaFoldDB" id="A0A1I3R005"/>
<gene>
    <name evidence="3" type="ORF">SAMN05216561_12830</name>
</gene>
<evidence type="ECO:0000256" key="1">
    <source>
        <dbReference type="ARBA" id="ARBA00008791"/>
    </source>
</evidence>
<comment type="similarity">
    <text evidence="1">Belongs to the universal stress protein A family.</text>
</comment>
<organism evidence="3 4">
    <name type="scientific">Nocardioides psychrotolerans</name>
    <dbReference type="NCBI Taxonomy" id="1005945"/>
    <lineage>
        <taxon>Bacteria</taxon>
        <taxon>Bacillati</taxon>
        <taxon>Actinomycetota</taxon>
        <taxon>Actinomycetes</taxon>
        <taxon>Propionibacteriales</taxon>
        <taxon>Nocardioidaceae</taxon>
        <taxon>Nocardioides</taxon>
    </lineage>
</organism>
<protein>
    <submittedName>
        <fullName evidence="3">Universal stress protein family protein</fullName>
    </submittedName>
</protein>
<proteinExistence type="inferred from homology"/>
<dbReference type="OrthoDB" id="3765568at2"/>
<dbReference type="STRING" id="1005945.SAMN05216561_12830"/>
<dbReference type="PANTHER" id="PTHR46268:SF6">
    <property type="entry name" value="UNIVERSAL STRESS PROTEIN UP12"/>
    <property type="match status" value="1"/>
</dbReference>
<evidence type="ECO:0000313" key="4">
    <source>
        <dbReference type="Proteomes" id="UP000198649"/>
    </source>
</evidence>
<dbReference type="Gene3D" id="3.40.50.620">
    <property type="entry name" value="HUPs"/>
    <property type="match status" value="2"/>
</dbReference>
<dbReference type="PANTHER" id="PTHR46268">
    <property type="entry name" value="STRESS RESPONSE PROTEIN NHAX"/>
    <property type="match status" value="1"/>
</dbReference>
<accession>A0A1I3R005</accession>
<dbReference type="RefSeq" id="WP_091117433.1">
    <property type="nucleotide sequence ID" value="NZ_BKAF01000040.1"/>
</dbReference>
<feature type="domain" description="UspA" evidence="2">
    <location>
        <begin position="152"/>
        <end position="285"/>
    </location>
</feature>
<feature type="domain" description="UspA" evidence="2">
    <location>
        <begin position="8"/>
        <end position="141"/>
    </location>
</feature>
<reference evidence="3 4" key="1">
    <citation type="submission" date="2016-10" db="EMBL/GenBank/DDBJ databases">
        <authorList>
            <person name="de Groot N.N."/>
        </authorList>
    </citation>
    <scope>NUCLEOTIDE SEQUENCE [LARGE SCALE GENOMIC DNA]</scope>
    <source>
        <strain evidence="3 4">CGMCC 1.11156</strain>
    </source>
</reference>